<dbReference type="PANTHER" id="PTHR39082">
    <property type="entry name" value="PHOSPHOLIPASE C-BETA-2-RELATED"/>
    <property type="match status" value="1"/>
</dbReference>
<dbReference type="InterPro" id="IPR052376">
    <property type="entry name" value="Oxidative_Scav/Glycosyltrans"/>
</dbReference>
<name>A0ABW6DCX7_9BACT</name>
<evidence type="ECO:0000256" key="1">
    <source>
        <dbReference type="SAM" id="Coils"/>
    </source>
</evidence>
<keyword evidence="1" id="KW-0175">Coiled coil</keyword>
<keyword evidence="4" id="KW-1185">Reference proteome</keyword>
<proteinExistence type="predicted"/>
<dbReference type="InterPro" id="IPR003743">
    <property type="entry name" value="Zf-RING_7"/>
</dbReference>
<dbReference type="EMBL" id="JBBKXZ010000003">
    <property type="protein sequence ID" value="MFD3394739.1"/>
    <property type="molecule type" value="Genomic_DNA"/>
</dbReference>
<evidence type="ECO:0000259" key="2">
    <source>
        <dbReference type="Pfam" id="PF02591"/>
    </source>
</evidence>
<reference evidence="3 4" key="1">
    <citation type="submission" date="2024-03" db="EMBL/GenBank/DDBJ databases">
        <title>Aquirufa genome sequencing.</title>
        <authorList>
            <person name="Pitt A."/>
            <person name="Hahn M.W."/>
        </authorList>
    </citation>
    <scope>NUCLEOTIDE SEQUENCE [LARGE SCALE GENOMIC DNA]</scope>
    <source>
        <strain evidence="3 4">OSTEICH-129V</strain>
    </source>
</reference>
<accession>A0ABW6DCX7</accession>
<evidence type="ECO:0000313" key="4">
    <source>
        <dbReference type="Proteomes" id="UP001598138"/>
    </source>
</evidence>
<organism evidence="3 4">
    <name type="scientific">Aquirufa avitistagni</name>
    <dbReference type="NCBI Taxonomy" id="3104728"/>
    <lineage>
        <taxon>Bacteria</taxon>
        <taxon>Pseudomonadati</taxon>
        <taxon>Bacteroidota</taxon>
        <taxon>Cytophagia</taxon>
        <taxon>Cytophagales</taxon>
        <taxon>Flectobacillaceae</taxon>
        <taxon>Aquirufa</taxon>
    </lineage>
</organism>
<dbReference type="Pfam" id="PF02591">
    <property type="entry name" value="Zn_ribbon_9"/>
    <property type="match status" value="1"/>
</dbReference>
<protein>
    <submittedName>
        <fullName evidence="3">C4-type zinc ribbon domain-containing protein</fullName>
    </submittedName>
</protein>
<dbReference type="Gene3D" id="1.10.287.1490">
    <property type="match status" value="1"/>
</dbReference>
<feature type="domain" description="C4-type zinc ribbon" evidence="2">
    <location>
        <begin position="207"/>
        <end position="239"/>
    </location>
</feature>
<dbReference type="RefSeq" id="WP_377983616.1">
    <property type="nucleotide sequence ID" value="NZ_JBBKXZ010000003.1"/>
</dbReference>
<gene>
    <name evidence="3" type="ORF">U0R10_08900</name>
</gene>
<dbReference type="Proteomes" id="UP001598138">
    <property type="component" value="Unassembled WGS sequence"/>
</dbReference>
<dbReference type="PANTHER" id="PTHR39082:SF1">
    <property type="entry name" value="SCAVENGER RECEPTOR CLASS A MEMBER 3"/>
    <property type="match status" value="1"/>
</dbReference>
<sequence length="274" mass="30491">MATVTETTIAQKLEALLKLQTIDSALDNIKKVRGDLPEEVRDLEDEIAGLETRLTKFQSEIASFEEQIANYKVSKKDSEKLIVKYKEQQMNVRNNREFEAISKEVELQGLEMEIADKRIKEIDFKILNKNDEVAGVESNLFERKKDLEIKQKELEVIIGESEEDEQKGLKDREKAVKTVDARLLKSYEKLRGNAINGLAVVLVKRGACGGCFSSVPPQRQTDIKDKKKLIVCEHCGRILAGVEDPIPAPEKEKKPRGKAATAAAAAAAAAATAE</sequence>
<evidence type="ECO:0000313" key="3">
    <source>
        <dbReference type="EMBL" id="MFD3394739.1"/>
    </source>
</evidence>
<comment type="caution">
    <text evidence="3">The sequence shown here is derived from an EMBL/GenBank/DDBJ whole genome shotgun (WGS) entry which is preliminary data.</text>
</comment>
<feature type="coiled-coil region" evidence="1">
    <location>
        <begin position="40"/>
        <end position="74"/>
    </location>
</feature>